<feature type="region of interest" description="Disordered" evidence="1">
    <location>
        <begin position="1"/>
        <end position="59"/>
    </location>
</feature>
<reference evidence="2 3" key="1">
    <citation type="submission" date="2020-06" db="EMBL/GenBank/DDBJ databases">
        <title>Transcriptomic and genomic resources for Thalictrum thalictroides and T. hernandezii: Facilitating candidate gene discovery in an emerging model plant lineage.</title>
        <authorList>
            <person name="Arias T."/>
            <person name="Riano-Pachon D.M."/>
            <person name="Di Stilio V.S."/>
        </authorList>
    </citation>
    <scope>NUCLEOTIDE SEQUENCE [LARGE SCALE GENOMIC DNA]</scope>
    <source>
        <strain evidence="3">cv. WT478/WT964</strain>
        <tissue evidence="2">Leaves</tissue>
    </source>
</reference>
<feature type="region of interest" description="Disordered" evidence="1">
    <location>
        <begin position="215"/>
        <end position="270"/>
    </location>
</feature>
<organism evidence="2 3">
    <name type="scientific">Thalictrum thalictroides</name>
    <name type="common">Rue-anemone</name>
    <name type="synonym">Anemone thalictroides</name>
    <dbReference type="NCBI Taxonomy" id="46969"/>
    <lineage>
        <taxon>Eukaryota</taxon>
        <taxon>Viridiplantae</taxon>
        <taxon>Streptophyta</taxon>
        <taxon>Embryophyta</taxon>
        <taxon>Tracheophyta</taxon>
        <taxon>Spermatophyta</taxon>
        <taxon>Magnoliopsida</taxon>
        <taxon>Ranunculales</taxon>
        <taxon>Ranunculaceae</taxon>
        <taxon>Thalictroideae</taxon>
        <taxon>Thalictrum</taxon>
    </lineage>
</organism>
<feature type="compositionally biased region" description="Basic and acidic residues" evidence="1">
    <location>
        <begin position="215"/>
        <end position="229"/>
    </location>
</feature>
<sequence>MQSKSRKEVNQARESIQLEKIKDLQFSNSPNMRYEAKGKKQNSTNNKNTSKLEGNMENTSIDGTQCKELVMNNVEDTLEELEVAFKKKWIQSRSRTEIDLTRVKEADEEKWGRTLVGKLQTKRWFDVDDVKKELIRNWGFRSKFEFAMLAEEFKECLRKFGRELSRDESRKVMNFSYFQKAKSYKFGAGIQTRHISAVDTENEIDFEDRKFTEWKEEKQDEEERKKKELTQLTNSQKSLTTEGTLEISKENGFISSGAASKPGQEETEASMGGFKCGINAVEDAHQVENMEGNQEMNIGEIETGRTKPKEGELSEVRSMEISPLLKEKIKEIQVQSVTMMDISQGSEPKGDQGNKNSMANPEGPSCRRVLFQEPTAALEFGSPSLNLALSETLQTLQSDPAHQLCFVTQLYSQSPHKDQNPLSLPITVAEKSKSTSYLANTTCLADQEHSETNLGNLTEPVSLVSNEPEAFSMISKPLFKVNREIGIVAKSKKRDRVGELGEEEEEGLRKKLKMVMVFSCDAERGKLEMKEEDKALVTQERIDEVVRIMKLYKNGGSPSKDEKKFLKDETNWLQEKNFNFGLGVLADGIYFRKECDESYAKYLITYGIPEEEEDMKSEAQRGEGDITTAQSSTESGISTGRTIKKRKTTKMGKKGDAVVPKKPPVSRC</sequence>
<accession>A0A7J6VR25</accession>
<dbReference type="OrthoDB" id="1938170at2759"/>
<name>A0A7J6VR25_THATH</name>
<evidence type="ECO:0000256" key="1">
    <source>
        <dbReference type="SAM" id="MobiDB-lite"/>
    </source>
</evidence>
<dbReference type="AlphaFoldDB" id="A0A7J6VR25"/>
<evidence type="ECO:0000313" key="2">
    <source>
        <dbReference type="EMBL" id="KAF5187038.1"/>
    </source>
</evidence>
<keyword evidence="3" id="KW-1185">Reference proteome</keyword>
<feature type="compositionally biased region" description="Basic and acidic residues" evidence="1">
    <location>
        <begin position="1"/>
        <end position="23"/>
    </location>
</feature>
<feature type="compositionally biased region" description="Basic residues" evidence="1">
    <location>
        <begin position="642"/>
        <end position="652"/>
    </location>
</feature>
<gene>
    <name evidence="2" type="ORF">FRX31_023376</name>
</gene>
<feature type="region of interest" description="Disordered" evidence="1">
    <location>
        <begin position="343"/>
        <end position="364"/>
    </location>
</feature>
<feature type="region of interest" description="Disordered" evidence="1">
    <location>
        <begin position="613"/>
        <end position="668"/>
    </location>
</feature>
<dbReference type="EMBL" id="JABWDY010028525">
    <property type="protein sequence ID" value="KAF5187038.1"/>
    <property type="molecule type" value="Genomic_DNA"/>
</dbReference>
<evidence type="ECO:0000313" key="3">
    <source>
        <dbReference type="Proteomes" id="UP000554482"/>
    </source>
</evidence>
<comment type="caution">
    <text evidence="2">The sequence shown here is derived from an EMBL/GenBank/DDBJ whole genome shotgun (WGS) entry which is preliminary data.</text>
</comment>
<feature type="compositionally biased region" description="Polar residues" evidence="1">
    <location>
        <begin position="230"/>
        <end position="243"/>
    </location>
</feature>
<feature type="compositionally biased region" description="Low complexity" evidence="1">
    <location>
        <begin position="41"/>
        <end position="51"/>
    </location>
</feature>
<feature type="compositionally biased region" description="Polar residues" evidence="1">
    <location>
        <begin position="627"/>
        <end position="638"/>
    </location>
</feature>
<protein>
    <submittedName>
        <fullName evidence="2">Uncharacterized protein</fullName>
    </submittedName>
</protein>
<proteinExistence type="predicted"/>
<dbReference type="Proteomes" id="UP000554482">
    <property type="component" value="Unassembled WGS sequence"/>
</dbReference>